<comment type="caution">
    <text evidence="2">The sequence shown here is derived from an EMBL/GenBank/DDBJ whole genome shotgun (WGS) entry which is preliminary data.</text>
</comment>
<evidence type="ECO:0000256" key="1">
    <source>
        <dbReference type="SAM" id="MobiDB-lite"/>
    </source>
</evidence>
<sequence length="103" mass="11164">MPQIQEIPKRKVLANNRLVENIDRENEGKHAADGFSQKPLMEKRSGPAAGRSVNPILSKTAADENVCTEHSQEIFDRGNPGKKRPLALGPDVSGTKGTFVKSG</sequence>
<evidence type="ECO:0000313" key="3">
    <source>
        <dbReference type="Proteomes" id="UP000075683"/>
    </source>
</evidence>
<name>A0A150LJN1_9BACI</name>
<feature type="region of interest" description="Disordered" evidence="1">
    <location>
        <begin position="71"/>
        <end position="103"/>
    </location>
</feature>
<feature type="compositionally biased region" description="Basic and acidic residues" evidence="1">
    <location>
        <begin position="22"/>
        <end position="32"/>
    </location>
</feature>
<dbReference type="Proteomes" id="UP000075683">
    <property type="component" value="Unassembled WGS sequence"/>
</dbReference>
<organism evidence="2 3">
    <name type="scientific">Caldibacillus debilis</name>
    <dbReference type="NCBI Taxonomy" id="301148"/>
    <lineage>
        <taxon>Bacteria</taxon>
        <taxon>Bacillati</taxon>
        <taxon>Bacillota</taxon>
        <taxon>Bacilli</taxon>
        <taxon>Bacillales</taxon>
        <taxon>Bacillaceae</taxon>
        <taxon>Caldibacillus</taxon>
    </lineage>
</organism>
<reference evidence="2 3" key="1">
    <citation type="submission" date="2016-01" db="EMBL/GenBank/DDBJ databases">
        <title>Draft Genome Sequences of Seven Thermophilic Sporeformers Isolated from Foods.</title>
        <authorList>
            <person name="Berendsen E.M."/>
            <person name="Wells-Bennik M.H."/>
            <person name="Krawcyk A.O."/>
            <person name="De Jong A."/>
            <person name="Holsappel S."/>
            <person name="Eijlander R.T."/>
            <person name="Kuipers O.P."/>
        </authorList>
    </citation>
    <scope>NUCLEOTIDE SEQUENCE [LARGE SCALE GENOMIC DNA]</scope>
    <source>
        <strain evidence="2 3">B4135</strain>
    </source>
</reference>
<accession>A0A150LJN1</accession>
<dbReference type="EMBL" id="LQYT01000092">
    <property type="protein sequence ID" value="KYD12460.1"/>
    <property type="molecule type" value="Genomic_DNA"/>
</dbReference>
<dbReference type="AlphaFoldDB" id="A0A150LJN1"/>
<feature type="region of interest" description="Disordered" evidence="1">
    <location>
        <begin position="22"/>
        <end position="57"/>
    </location>
</feature>
<protein>
    <submittedName>
        <fullName evidence="2">Uncharacterized protein</fullName>
    </submittedName>
</protein>
<proteinExistence type="predicted"/>
<dbReference type="STRING" id="301148.B4135_3024"/>
<evidence type="ECO:0000313" key="2">
    <source>
        <dbReference type="EMBL" id="KYD12460.1"/>
    </source>
</evidence>
<gene>
    <name evidence="2" type="ORF">B4135_3024</name>
</gene>